<keyword evidence="4" id="KW-1185">Reference proteome</keyword>
<feature type="domain" description="RRM" evidence="2">
    <location>
        <begin position="112"/>
        <end position="184"/>
    </location>
</feature>
<evidence type="ECO:0000259" key="2">
    <source>
        <dbReference type="PROSITE" id="PS50102"/>
    </source>
</evidence>
<evidence type="ECO:0000313" key="4">
    <source>
        <dbReference type="Proteomes" id="UP000439903"/>
    </source>
</evidence>
<dbReference type="SUPFAM" id="SSF54928">
    <property type="entry name" value="RNA-binding domain, RBD"/>
    <property type="match status" value="1"/>
</dbReference>
<comment type="caution">
    <text evidence="3">The sequence shown here is derived from an EMBL/GenBank/DDBJ whole genome shotgun (WGS) entry which is preliminary data.</text>
</comment>
<dbReference type="SMART" id="SM00360">
    <property type="entry name" value="RRM"/>
    <property type="match status" value="1"/>
</dbReference>
<evidence type="ECO:0000256" key="1">
    <source>
        <dbReference type="PROSITE-ProRule" id="PRU00176"/>
    </source>
</evidence>
<keyword evidence="1" id="KW-0694">RNA-binding</keyword>
<dbReference type="CDD" id="cd00590">
    <property type="entry name" value="RRM_SF"/>
    <property type="match status" value="1"/>
</dbReference>
<dbReference type="AlphaFoldDB" id="A0A8H3XGX4"/>
<dbReference type="Proteomes" id="UP000439903">
    <property type="component" value="Unassembled WGS sequence"/>
</dbReference>
<gene>
    <name evidence="3" type="ORF">F8M41_026358</name>
</gene>
<accession>A0A8H3XGX4</accession>
<dbReference type="InterPro" id="IPR035979">
    <property type="entry name" value="RBD_domain_sf"/>
</dbReference>
<protein>
    <recommendedName>
        <fullName evidence="2">RRM domain-containing protein</fullName>
    </recommendedName>
</protein>
<name>A0A8H3XGX4_GIGMA</name>
<dbReference type="GO" id="GO:0003723">
    <property type="term" value="F:RNA binding"/>
    <property type="evidence" value="ECO:0007669"/>
    <property type="project" value="UniProtKB-UniRule"/>
</dbReference>
<dbReference type="OrthoDB" id="10327582at2759"/>
<evidence type="ECO:0000313" key="3">
    <source>
        <dbReference type="EMBL" id="KAF0465049.1"/>
    </source>
</evidence>
<proteinExistence type="predicted"/>
<sequence>MNFSSVLLPHDDYPSIIRAKNEAIISLQRRVIELHEELLESKCELLKMKHELINSKNDLLANSINHIQHSIMLNNSSWSSWSSTSGQSSPDPDELNFYCSEGSSIKPAKLKYMIWVGNIVPPITQIGLRSRLEEEFGSVIYIEKLKFRPCAFVYFADEDGFCKSLEVGRLIVQGQVVRIERPRPKNYDR</sequence>
<reference evidence="3 4" key="1">
    <citation type="journal article" date="2019" name="Environ. Microbiol.">
        <title>At the nexus of three kingdoms: the genome of the mycorrhizal fungus Gigaspora margarita provides insights into plant, endobacterial and fungal interactions.</title>
        <authorList>
            <person name="Venice F."/>
            <person name="Ghignone S."/>
            <person name="Salvioli di Fossalunga A."/>
            <person name="Amselem J."/>
            <person name="Novero M."/>
            <person name="Xianan X."/>
            <person name="Sedzielewska Toro K."/>
            <person name="Morin E."/>
            <person name="Lipzen A."/>
            <person name="Grigoriev I.V."/>
            <person name="Henrissat B."/>
            <person name="Martin F.M."/>
            <person name="Bonfante P."/>
        </authorList>
    </citation>
    <scope>NUCLEOTIDE SEQUENCE [LARGE SCALE GENOMIC DNA]</scope>
    <source>
        <strain evidence="3 4">BEG34</strain>
    </source>
</reference>
<organism evidence="3 4">
    <name type="scientific">Gigaspora margarita</name>
    <dbReference type="NCBI Taxonomy" id="4874"/>
    <lineage>
        <taxon>Eukaryota</taxon>
        <taxon>Fungi</taxon>
        <taxon>Fungi incertae sedis</taxon>
        <taxon>Mucoromycota</taxon>
        <taxon>Glomeromycotina</taxon>
        <taxon>Glomeromycetes</taxon>
        <taxon>Diversisporales</taxon>
        <taxon>Gigasporaceae</taxon>
        <taxon>Gigaspora</taxon>
    </lineage>
</organism>
<dbReference type="InterPro" id="IPR000504">
    <property type="entry name" value="RRM_dom"/>
</dbReference>
<dbReference type="PROSITE" id="PS50102">
    <property type="entry name" value="RRM"/>
    <property type="match status" value="1"/>
</dbReference>
<dbReference type="EMBL" id="WTPW01000981">
    <property type="protein sequence ID" value="KAF0465049.1"/>
    <property type="molecule type" value="Genomic_DNA"/>
</dbReference>